<organism evidence="1 2">
    <name type="scientific">Mesonia aestuariivivens</name>
    <dbReference type="NCBI Taxonomy" id="2796128"/>
    <lineage>
        <taxon>Bacteria</taxon>
        <taxon>Pseudomonadati</taxon>
        <taxon>Bacteroidota</taxon>
        <taxon>Flavobacteriia</taxon>
        <taxon>Flavobacteriales</taxon>
        <taxon>Flavobacteriaceae</taxon>
        <taxon>Mesonia</taxon>
    </lineage>
</organism>
<comment type="caution">
    <text evidence="1">The sequence shown here is derived from an EMBL/GenBank/DDBJ whole genome shotgun (WGS) entry which is preliminary data.</text>
</comment>
<dbReference type="InterPro" id="IPR003489">
    <property type="entry name" value="RHF/RaiA"/>
</dbReference>
<reference evidence="1 2" key="1">
    <citation type="submission" date="2021-07" db="EMBL/GenBank/DDBJ databases">
        <title>Mesonia aestuariivivens sp. nov., isolated from a tidal flat.</title>
        <authorList>
            <person name="Kim Y.-O."/>
            <person name="Yoon J.-H."/>
        </authorList>
    </citation>
    <scope>NUCLEOTIDE SEQUENCE [LARGE SCALE GENOMIC DNA]</scope>
    <source>
        <strain evidence="1 2">JHPTF-M18</strain>
    </source>
</reference>
<dbReference type="EMBL" id="JAHWDF010000002">
    <property type="protein sequence ID" value="MBW2960772.1"/>
    <property type="molecule type" value="Genomic_DNA"/>
</dbReference>
<dbReference type="Pfam" id="PF02482">
    <property type="entry name" value="Ribosomal_S30AE"/>
    <property type="match status" value="1"/>
</dbReference>
<proteinExistence type="predicted"/>
<dbReference type="RefSeq" id="WP_219039051.1">
    <property type="nucleotide sequence ID" value="NZ_JAHWDF010000002.1"/>
</dbReference>
<sequence length="101" mass="11694">MDTNFNYVHVAASERLEEFTKEKLNKLKERFDFIVSAEVFFKTENSSAKQEGRIAEIKLSVPGPQIFASANEENFDMAVNKTISELKTQLQKKKEKMQTHH</sequence>
<evidence type="ECO:0000313" key="2">
    <source>
        <dbReference type="Proteomes" id="UP000719267"/>
    </source>
</evidence>
<dbReference type="Proteomes" id="UP000719267">
    <property type="component" value="Unassembled WGS sequence"/>
</dbReference>
<name>A0ABS6VYW3_9FLAO</name>
<accession>A0ABS6VYW3</accession>
<dbReference type="NCBIfam" id="TIGR00741">
    <property type="entry name" value="yfiA"/>
    <property type="match status" value="1"/>
</dbReference>
<gene>
    <name evidence="1" type="primary">raiA</name>
    <name evidence="1" type="ORF">KW502_03010</name>
</gene>
<evidence type="ECO:0000313" key="1">
    <source>
        <dbReference type="EMBL" id="MBW2960772.1"/>
    </source>
</evidence>
<keyword evidence="2" id="KW-1185">Reference proteome</keyword>
<protein>
    <submittedName>
        <fullName evidence="1">Ribosome-associated translation inhibitor RaiA</fullName>
    </submittedName>
</protein>